<protein>
    <submittedName>
        <fullName evidence="2">PHP domain-containing protein</fullName>
    </submittedName>
</protein>
<dbReference type="SUPFAM" id="SSF89550">
    <property type="entry name" value="PHP domain-like"/>
    <property type="match status" value="1"/>
</dbReference>
<dbReference type="Gene3D" id="3.20.20.140">
    <property type="entry name" value="Metal-dependent hydrolases"/>
    <property type="match status" value="1"/>
</dbReference>
<keyword evidence="3" id="KW-1185">Reference proteome</keyword>
<comment type="caution">
    <text evidence="2">The sequence shown here is derived from an EMBL/GenBank/DDBJ whole genome shotgun (WGS) entry which is preliminary data.</text>
</comment>
<dbReference type="PANTHER" id="PTHR42924:SF3">
    <property type="entry name" value="POLYMERASE_HISTIDINOL PHOSPHATASE N-TERMINAL DOMAIN-CONTAINING PROTEIN"/>
    <property type="match status" value="1"/>
</dbReference>
<accession>A0ABT0CBY6</accession>
<dbReference type="InterPro" id="IPR052018">
    <property type="entry name" value="PHP_domain"/>
</dbReference>
<dbReference type="InterPro" id="IPR016195">
    <property type="entry name" value="Pol/histidinol_Pase-like"/>
</dbReference>
<evidence type="ECO:0000313" key="3">
    <source>
        <dbReference type="Proteomes" id="UP000830835"/>
    </source>
</evidence>
<proteinExistence type="predicted"/>
<reference evidence="2" key="1">
    <citation type="submission" date="2021-02" db="EMBL/GenBank/DDBJ databases">
        <title>The CRISPR/cas machinery reduction and long-range gene transfer in the hot spring cyanobacterium Synechococcus.</title>
        <authorList>
            <person name="Dvorak P."/>
            <person name="Jahodarova E."/>
            <person name="Hasler P."/>
            <person name="Poulickova A."/>
        </authorList>
    </citation>
    <scope>NUCLEOTIDE SEQUENCE</scope>
    <source>
        <strain evidence="2">Rupite</strain>
    </source>
</reference>
<dbReference type="SMART" id="SM00481">
    <property type="entry name" value="POLIIIAc"/>
    <property type="match status" value="1"/>
</dbReference>
<dbReference type="Proteomes" id="UP000830835">
    <property type="component" value="Unassembled WGS sequence"/>
</dbReference>
<dbReference type="InterPro" id="IPR004013">
    <property type="entry name" value="PHP_dom"/>
</dbReference>
<feature type="domain" description="Polymerase/histidinol phosphatase N-terminal" evidence="1">
    <location>
        <begin position="34"/>
        <end position="100"/>
    </location>
</feature>
<dbReference type="RefSeq" id="WP_244350583.1">
    <property type="nucleotide sequence ID" value="NZ_JAFIRA010000025.1"/>
</dbReference>
<organism evidence="2 3">
    <name type="scientific">Thermostichus vulcanus str. 'Rupite'</name>
    <dbReference type="NCBI Taxonomy" id="2813851"/>
    <lineage>
        <taxon>Bacteria</taxon>
        <taxon>Bacillati</taxon>
        <taxon>Cyanobacteriota</taxon>
        <taxon>Cyanophyceae</taxon>
        <taxon>Thermostichales</taxon>
        <taxon>Thermostichaceae</taxon>
        <taxon>Thermostichus</taxon>
    </lineage>
</organism>
<evidence type="ECO:0000313" key="2">
    <source>
        <dbReference type="EMBL" id="MCJ2543306.1"/>
    </source>
</evidence>
<evidence type="ECO:0000259" key="1">
    <source>
        <dbReference type="SMART" id="SM00481"/>
    </source>
</evidence>
<dbReference type="PANTHER" id="PTHR42924">
    <property type="entry name" value="EXONUCLEASE"/>
    <property type="match status" value="1"/>
</dbReference>
<dbReference type="InterPro" id="IPR003141">
    <property type="entry name" value="Pol/His_phosphatase_N"/>
</dbReference>
<dbReference type="Pfam" id="PF02811">
    <property type="entry name" value="PHP"/>
    <property type="match status" value="1"/>
</dbReference>
<dbReference type="EMBL" id="JAFIRA010000025">
    <property type="protein sequence ID" value="MCJ2543306.1"/>
    <property type="molecule type" value="Genomic_DNA"/>
</dbReference>
<sequence>MVVSLERDPRVGAAAAELRRVLQGIGPLSCPLHYNFHLHTHCSDGQMDPLDLAEQARQQGLKGLAITDHHTLKGYEQARSYLNQPGDPILWPGIEITTELLGCEVHILGYGFDPTDSTLDPFTRGERIPELPTGEAIQAIQAAGGLAVLAHPFRYLVPAEEVVAAAAELGVDGLEVYYAYKNPAVWVPSPEVTDLAERMAASYGLLKTCGTDSHGPSILRRI</sequence>
<gene>
    <name evidence="2" type="ORF">JX360_10375</name>
</gene>
<name>A0ABT0CBY6_THEVL</name>
<dbReference type="CDD" id="cd07438">
    <property type="entry name" value="PHP_HisPPase_AMP"/>
    <property type="match status" value="1"/>
</dbReference>